<sequence>MARAPNRSWAEGLFGGARLGFTCQLARDRHNLDDANGMLGMQAMNDGLTSLDMRTLRFLQLLLRTSSVTRTAMHLGISQPAASRILARVRDLIGDPVLIRTQSGYQLTDHALSLNEPVDVALSAIADVFRPSTFDPAQSSHCYRIASTDYGVAAVLGPMIEVFAVTAPALRFDVSPLVPQSFSDLEKGAIDLLLYADLDARDDLLIQKLFDETYEVLFRQGHPLEEHAVSKQALTPQDVSPYRLVEFSFPGTTGLKPDTIMREDGDGSHAVFQQPYFTTLPFLVRETDAVAAVPKRLAEQVRKLTPLCSAPFQPGCGFPYHLVRHERSRHNPAVNWLKERALKITKFD</sequence>
<dbReference type="Pfam" id="PF03466">
    <property type="entry name" value="LysR_substrate"/>
    <property type="match status" value="1"/>
</dbReference>
<dbReference type="InterPro" id="IPR000847">
    <property type="entry name" value="LysR_HTH_N"/>
</dbReference>
<dbReference type="Gene3D" id="1.10.10.10">
    <property type="entry name" value="Winged helix-like DNA-binding domain superfamily/Winged helix DNA-binding domain"/>
    <property type="match status" value="1"/>
</dbReference>
<dbReference type="Proteomes" id="UP001203880">
    <property type="component" value="Unassembled WGS sequence"/>
</dbReference>
<keyword evidence="2" id="KW-0805">Transcription regulation</keyword>
<dbReference type="SUPFAM" id="SSF46785">
    <property type="entry name" value="Winged helix' DNA-binding domain"/>
    <property type="match status" value="1"/>
</dbReference>
<evidence type="ECO:0000259" key="5">
    <source>
        <dbReference type="PROSITE" id="PS50931"/>
    </source>
</evidence>
<dbReference type="CDD" id="cd08417">
    <property type="entry name" value="PBP2_Nitroaromatics_like"/>
    <property type="match status" value="1"/>
</dbReference>
<keyword evidence="3" id="KW-0238">DNA-binding</keyword>
<feature type="domain" description="HTH lysR-type" evidence="5">
    <location>
        <begin position="51"/>
        <end position="108"/>
    </location>
</feature>
<dbReference type="InterPro" id="IPR037402">
    <property type="entry name" value="YidZ_PBP2"/>
</dbReference>
<dbReference type="PANTHER" id="PTHR30118:SF15">
    <property type="entry name" value="TRANSCRIPTIONAL REGULATORY PROTEIN"/>
    <property type="match status" value="1"/>
</dbReference>
<dbReference type="PROSITE" id="PS50931">
    <property type="entry name" value="HTH_LYSR"/>
    <property type="match status" value="1"/>
</dbReference>
<comment type="similarity">
    <text evidence="1">Belongs to the LysR transcriptional regulatory family.</text>
</comment>
<dbReference type="InterPro" id="IPR036388">
    <property type="entry name" value="WH-like_DNA-bd_sf"/>
</dbReference>
<evidence type="ECO:0000313" key="7">
    <source>
        <dbReference type="Proteomes" id="UP001203880"/>
    </source>
</evidence>
<dbReference type="InterPro" id="IPR036390">
    <property type="entry name" value="WH_DNA-bd_sf"/>
</dbReference>
<evidence type="ECO:0000256" key="3">
    <source>
        <dbReference type="ARBA" id="ARBA00023125"/>
    </source>
</evidence>
<dbReference type="RefSeq" id="WP_249713679.1">
    <property type="nucleotide sequence ID" value="NZ_JAMFMB010000067.1"/>
</dbReference>
<dbReference type="InterPro" id="IPR050389">
    <property type="entry name" value="LysR-type_TF"/>
</dbReference>
<comment type="caution">
    <text evidence="6">The sequence shown here is derived from an EMBL/GenBank/DDBJ whole genome shotgun (WGS) entry which is preliminary data.</text>
</comment>
<keyword evidence="4" id="KW-0804">Transcription</keyword>
<name>A0ABT0Q8J0_9RHOB</name>
<dbReference type="Gene3D" id="3.40.190.10">
    <property type="entry name" value="Periplasmic binding protein-like II"/>
    <property type="match status" value="2"/>
</dbReference>
<reference evidence="6" key="1">
    <citation type="submission" date="2022-05" db="EMBL/GenBank/DDBJ databases">
        <authorList>
            <person name="Park J.-S."/>
        </authorList>
    </citation>
    <scope>NUCLEOTIDE SEQUENCE</scope>
    <source>
        <strain evidence="6">2012CJ41-6</strain>
    </source>
</reference>
<dbReference type="SUPFAM" id="SSF53850">
    <property type="entry name" value="Periplasmic binding protein-like II"/>
    <property type="match status" value="1"/>
</dbReference>
<dbReference type="InterPro" id="IPR005119">
    <property type="entry name" value="LysR_subst-bd"/>
</dbReference>
<evidence type="ECO:0000313" key="6">
    <source>
        <dbReference type="EMBL" id="MCL6286196.1"/>
    </source>
</evidence>
<gene>
    <name evidence="6" type="ORF">M3P21_22140</name>
</gene>
<organism evidence="6 7">
    <name type="scientific">Ruegeria spongiae</name>
    <dbReference type="NCBI Taxonomy" id="2942209"/>
    <lineage>
        <taxon>Bacteria</taxon>
        <taxon>Pseudomonadati</taxon>
        <taxon>Pseudomonadota</taxon>
        <taxon>Alphaproteobacteria</taxon>
        <taxon>Rhodobacterales</taxon>
        <taxon>Roseobacteraceae</taxon>
        <taxon>Ruegeria</taxon>
    </lineage>
</organism>
<dbReference type="Pfam" id="PF00126">
    <property type="entry name" value="HTH_1"/>
    <property type="match status" value="1"/>
</dbReference>
<protein>
    <submittedName>
        <fullName evidence="6">LysR family transcriptional regulator</fullName>
    </submittedName>
</protein>
<evidence type="ECO:0000256" key="2">
    <source>
        <dbReference type="ARBA" id="ARBA00023015"/>
    </source>
</evidence>
<keyword evidence="7" id="KW-1185">Reference proteome</keyword>
<proteinExistence type="inferred from homology"/>
<evidence type="ECO:0000256" key="1">
    <source>
        <dbReference type="ARBA" id="ARBA00009437"/>
    </source>
</evidence>
<evidence type="ECO:0000256" key="4">
    <source>
        <dbReference type="ARBA" id="ARBA00023163"/>
    </source>
</evidence>
<dbReference type="EMBL" id="JAMFMB010000067">
    <property type="protein sequence ID" value="MCL6286196.1"/>
    <property type="molecule type" value="Genomic_DNA"/>
</dbReference>
<dbReference type="PANTHER" id="PTHR30118">
    <property type="entry name" value="HTH-TYPE TRANSCRIPTIONAL REGULATOR LEUO-RELATED"/>
    <property type="match status" value="1"/>
</dbReference>
<accession>A0ABT0Q8J0</accession>